<evidence type="ECO:0000313" key="2">
    <source>
        <dbReference type="Proteomes" id="UP001590950"/>
    </source>
</evidence>
<dbReference type="EMBL" id="JBEFKJ010000030">
    <property type="protein sequence ID" value="KAL2038683.1"/>
    <property type="molecule type" value="Genomic_DNA"/>
</dbReference>
<reference evidence="1 2" key="1">
    <citation type="submission" date="2024-09" db="EMBL/GenBank/DDBJ databases">
        <title>Rethinking Asexuality: The Enigmatic Case of Functional Sexual Genes in Lepraria (Stereocaulaceae).</title>
        <authorList>
            <person name="Doellman M."/>
            <person name="Sun Y."/>
            <person name="Barcenas-Pena A."/>
            <person name="Lumbsch H.T."/>
            <person name="Grewe F."/>
        </authorList>
    </citation>
    <scope>NUCLEOTIDE SEQUENCE [LARGE SCALE GENOMIC DNA]</scope>
    <source>
        <strain evidence="1 2">Mercado 3170</strain>
    </source>
</reference>
<sequence>MYSNDRKLTVLPSTVTDIVPPTTVTNTVLPYTVVDTLPATAPSAIAYDKKQVRFAEPLELAKPRGTNLTFIAKSYRLHPSPYDQLRQIKSIMKRLDRVTVQDEIVK</sequence>
<evidence type="ECO:0000313" key="1">
    <source>
        <dbReference type="EMBL" id="KAL2038683.1"/>
    </source>
</evidence>
<organism evidence="1 2">
    <name type="scientific">Stereocaulon virgatum</name>
    <dbReference type="NCBI Taxonomy" id="373712"/>
    <lineage>
        <taxon>Eukaryota</taxon>
        <taxon>Fungi</taxon>
        <taxon>Dikarya</taxon>
        <taxon>Ascomycota</taxon>
        <taxon>Pezizomycotina</taxon>
        <taxon>Lecanoromycetes</taxon>
        <taxon>OSLEUM clade</taxon>
        <taxon>Lecanoromycetidae</taxon>
        <taxon>Lecanorales</taxon>
        <taxon>Lecanorineae</taxon>
        <taxon>Stereocaulaceae</taxon>
        <taxon>Stereocaulon</taxon>
    </lineage>
</organism>
<comment type="caution">
    <text evidence="1">The sequence shown here is derived from an EMBL/GenBank/DDBJ whole genome shotgun (WGS) entry which is preliminary data.</text>
</comment>
<dbReference type="Proteomes" id="UP001590950">
    <property type="component" value="Unassembled WGS sequence"/>
</dbReference>
<gene>
    <name evidence="1" type="ORF">N7G274_008441</name>
</gene>
<accession>A0ABR3ZZ71</accession>
<name>A0ABR3ZZ71_9LECA</name>
<proteinExistence type="predicted"/>
<keyword evidence="2" id="KW-1185">Reference proteome</keyword>
<protein>
    <submittedName>
        <fullName evidence="1">Uncharacterized protein</fullName>
    </submittedName>
</protein>